<protein>
    <submittedName>
        <fullName evidence="1">Uncharacterized protein</fullName>
    </submittedName>
</protein>
<evidence type="ECO:0000313" key="1">
    <source>
        <dbReference type="EMBL" id="KAI4341212.1"/>
    </source>
</evidence>
<dbReference type="EMBL" id="CM042886">
    <property type="protein sequence ID" value="KAI4341212.1"/>
    <property type="molecule type" value="Genomic_DNA"/>
</dbReference>
<evidence type="ECO:0000313" key="2">
    <source>
        <dbReference type="Proteomes" id="UP001057402"/>
    </source>
</evidence>
<reference evidence="2" key="1">
    <citation type="journal article" date="2023" name="Front. Plant Sci.">
        <title>Chromosomal-level genome assembly of Melastoma candidum provides insights into trichome evolution.</title>
        <authorList>
            <person name="Zhong Y."/>
            <person name="Wu W."/>
            <person name="Sun C."/>
            <person name="Zou P."/>
            <person name="Liu Y."/>
            <person name="Dai S."/>
            <person name="Zhou R."/>
        </authorList>
    </citation>
    <scope>NUCLEOTIDE SEQUENCE [LARGE SCALE GENOMIC DNA]</scope>
</reference>
<accession>A0ACB9NY11</accession>
<gene>
    <name evidence="1" type="ORF">MLD38_025963</name>
</gene>
<keyword evidence="2" id="KW-1185">Reference proteome</keyword>
<dbReference type="Proteomes" id="UP001057402">
    <property type="component" value="Chromosome 7"/>
</dbReference>
<sequence length="159" mass="17477">MASALSSSSSLLPPHSALRFTDILRNDTRRFRIPKSLLALSPSACCGARFRPTLLNHRGLPPFHDGLGQRVQMRTWWISTVSSAVLMIAKGTAVQKSFLVPLLPLQAPSNVRCKGEYGAWAAFLALLIRLVFNIPAETQEGAILFVLMAEYPAYQHCIG</sequence>
<comment type="caution">
    <text evidence="1">The sequence shown here is derived from an EMBL/GenBank/DDBJ whole genome shotgun (WGS) entry which is preliminary data.</text>
</comment>
<organism evidence="1 2">
    <name type="scientific">Melastoma candidum</name>
    <dbReference type="NCBI Taxonomy" id="119954"/>
    <lineage>
        <taxon>Eukaryota</taxon>
        <taxon>Viridiplantae</taxon>
        <taxon>Streptophyta</taxon>
        <taxon>Embryophyta</taxon>
        <taxon>Tracheophyta</taxon>
        <taxon>Spermatophyta</taxon>
        <taxon>Magnoliopsida</taxon>
        <taxon>eudicotyledons</taxon>
        <taxon>Gunneridae</taxon>
        <taxon>Pentapetalae</taxon>
        <taxon>rosids</taxon>
        <taxon>malvids</taxon>
        <taxon>Myrtales</taxon>
        <taxon>Melastomataceae</taxon>
        <taxon>Melastomatoideae</taxon>
        <taxon>Melastomateae</taxon>
        <taxon>Melastoma</taxon>
    </lineage>
</organism>
<proteinExistence type="predicted"/>
<name>A0ACB9NY11_9MYRT</name>